<sequence length="158" mass="17760">SLSNPTEDATLSFVSKFARLAPIIPSHSTNGNTSILSPADENNNNINRLSYIELNYHEQTLNTLHDLSSFHNENATITDDLLETSNMNYSDDTNDEITDDFSYVPLKEQMNAFNTVPLLELEELETNSDISESQLVPINYAKELANEIELLQKAHSLK</sequence>
<dbReference type="AlphaFoldDB" id="A0A820R8C3"/>
<name>A0A820R8C3_9BILA</name>
<dbReference type="EMBL" id="CAJOAY010032584">
    <property type="protein sequence ID" value="CAF4433234.1"/>
    <property type="molecule type" value="Genomic_DNA"/>
</dbReference>
<feature type="non-terminal residue" evidence="1">
    <location>
        <position position="1"/>
    </location>
</feature>
<gene>
    <name evidence="1" type="ORF">OKA104_LOCUS53200</name>
</gene>
<evidence type="ECO:0000313" key="1">
    <source>
        <dbReference type="EMBL" id="CAF4433234.1"/>
    </source>
</evidence>
<proteinExistence type="predicted"/>
<organism evidence="1 2">
    <name type="scientific">Adineta steineri</name>
    <dbReference type="NCBI Taxonomy" id="433720"/>
    <lineage>
        <taxon>Eukaryota</taxon>
        <taxon>Metazoa</taxon>
        <taxon>Spiralia</taxon>
        <taxon>Gnathifera</taxon>
        <taxon>Rotifera</taxon>
        <taxon>Eurotatoria</taxon>
        <taxon>Bdelloidea</taxon>
        <taxon>Adinetida</taxon>
        <taxon>Adinetidae</taxon>
        <taxon>Adineta</taxon>
    </lineage>
</organism>
<reference evidence="1" key="1">
    <citation type="submission" date="2021-02" db="EMBL/GenBank/DDBJ databases">
        <authorList>
            <person name="Nowell W R."/>
        </authorList>
    </citation>
    <scope>NUCLEOTIDE SEQUENCE</scope>
</reference>
<accession>A0A820R8C3</accession>
<evidence type="ECO:0000313" key="2">
    <source>
        <dbReference type="Proteomes" id="UP000663881"/>
    </source>
</evidence>
<feature type="non-terminal residue" evidence="1">
    <location>
        <position position="158"/>
    </location>
</feature>
<protein>
    <submittedName>
        <fullName evidence="1">Uncharacterized protein</fullName>
    </submittedName>
</protein>
<comment type="caution">
    <text evidence="1">The sequence shown here is derived from an EMBL/GenBank/DDBJ whole genome shotgun (WGS) entry which is preliminary data.</text>
</comment>
<dbReference type="Proteomes" id="UP000663881">
    <property type="component" value="Unassembled WGS sequence"/>
</dbReference>